<dbReference type="SMART" id="SM00342">
    <property type="entry name" value="HTH_ARAC"/>
    <property type="match status" value="1"/>
</dbReference>
<dbReference type="Gene3D" id="3.40.50.2300">
    <property type="match status" value="2"/>
</dbReference>
<reference evidence="5 6" key="1">
    <citation type="submission" date="2019-02" db="EMBL/GenBank/DDBJ databases">
        <title>Deep-cultivation of Planctomycetes and their phenomic and genomic characterization uncovers novel biology.</title>
        <authorList>
            <person name="Wiegand S."/>
            <person name="Jogler M."/>
            <person name="Boedeker C."/>
            <person name="Pinto D."/>
            <person name="Vollmers J."/>
            <person name="Rivas-Marin E."/>
            <person name="Kohn T."/>
            <person name="Peeters S.H."/>
            <person name="Heuer A."/>
            <person name="Rast P."/>
            <person name="Oberbeckmann S."/>
            <person name="Bunk B."/>
            <person name="Jeske O."/>
            <person name="Meyerdierks A."/>
            <person name="Storesund J.E."/>
            <person name="Kallscheuer N."/>
            <person name="Luecker S."/>
            <person name="Lage O.M."/>
            <person name="Pohl T."/>
            <person name="Merkel B.J."/>
            <person name="Hornburger P."/>
            <person name="Mueller R.-W."/>
            <person name="Bruemmer F."/>
            <person name="Labrenz M."/>
            <person name="Spormann A.M."/>
            <person name="Op den Camp H."/>
            <person name="Overmann J."/>
            <person name="Amann R."/>
            <person name="Jetten M.S.M."/>
            <person name="Mascher T."/>
            <person name="Medema M.H."/>
            <person name="Devos D.P."/>
            <person name="Kaster A.-K."/>
            <person name="Ovreas L."/>
            <person name="Rohde M."/>
            <person name="Galperin M.Y."/>
            <person name="Jogler C."/>
        </authorList>
    </citation>
    <scope>NUCLEOTIDE SEQUENCE [LARGE SCALE GENOMIC DNA]</scope>
    <source>
        <strain evidence="5 6">Pan181</strain>
    </source>
</reference>
<dbReference type="KEGG" id="amuc:Pan181_40160"/>
<dbReference type="InterPro" id="IPR028082">
    <property type="entry name" value="Peripla_BP_I"/>
</dbReference>
<feature type="domain" description="HTH araC/xylS-type" evidence="4">
    <location>
        <begin position="290"/>
        <end position="389"/>
    </location>
</feature>
<organism evidence="5 6">
    <name type="scientific">Aeoliella mucimassa</name>
    <dbReference type="NCBI Taxonomy" id="2527972"/>
    <lineage>
        <taxon>Bacteria</taxon>
        <taxon>Pseudomonadati</taxon>
        <taxon>Planctomycetota</taxon>
        <taxon>Planctomycetia</taxon>
        <taxon>Pirellulales</taxon>
        <taxon>Lacipirellulaceae</taxon>
        <taxon>Aeoliella</taxon>
    </lineage>
</organism>
<evidence type="ECO:0000256" key="3">
    <source>
        <dbReference type="ARBA" id="ARBA00023163"/>
    </source>
</evidence>
<dbReference type="Pfam" id="PF12833">
    <property type="entry name" value="HTH_18"/>
    <property type="match status" value="1"/>
</dbReference>
<keyword evidence="6" id="KW-1185">Reference proteome</keyword>
<evidence type="ECO:0000256" key="1">
    <source>
        <dbReference type="ARBA" id="ARBA00023015"/>
    </source>
</evidence>
<dbReference type="AlphaFoldDB" id="A0A518ASV0"/>
<dbReference type="PANTHER" id="PTHR43280">
    <property type="entry name" value="ARAC-FAMILY TRANSCRIPTIONAL REGULATOR"/>
    <property type="match status" value="1"/>
</dbReference>
<dbReference type="PANTHER" id="PTHR43280:SF28">
    <property type="entry name" value="HTH-TYPE TRANSCRIPTIONAL ACTIVATOR RHAS"/>
    <property type="match status" value="1"/>
</dbReference>
<dbReference type="PROSITE" id="PS01124">
    <property type="entry name" value="HTH_ARAC_FAMILY_2"/>
    <property type="match status" value="1"/>
</dbReference>
<dbReference type="InterPro" id="IPR046335">
    <property type="entry name" value="LacI/GalR-like_sensor"/>
</dbReference>
<evidence type="ECO:0000313" key="5">
    <source>
        <dbReference type="EMBL" id="QDU57794.1"/>
    </source>
</evidence>
<dbReference type="OrthoDB" id="9795616at2"/>
<evidence type="ECO:0000313" key="6">
    <source>
        <dbReference type="Proteomes" id="UP000315750"/>
    </source>
</evidence>
<dbReference type="InterPro" id="IPR009057">
    <property type="entry name" value="Homeodomain-like_sf"/>
</dbReference>
<dbReference type="GO" id="GO:0003700">
    <property type="term" value="F:DNA-binding transcription factor activity"/>
    <property type="evidence" value="ECO:0007669"/>
    <property type="project" value="InterPro"/>
</dbReference>
<dbReference type="Proteomes" id="UP000315750">
    <property type="component" value="Chromosome"/>
</dbReference>
<dbReference type="InterPro" id="IPR018060">
    <property type="entry name" value="HTH_AraC"/>
</dbReference>
<proteinExistence type="predicted"/>
<keyword evidence="1" id="KW-0805">Transcription regulation</keyword>
<dbReference type="SUPFAM" id="SSF46689">
    <property type="entry name" value="Homeodomain-like"/>
    <property type="match status" value="1"/>
</dbReference>
<dbReference type="GO" id="GO:0043565">
    <property type="term" value="F:sequence-specific DNA binding"/>
    <property type="evidence" value="ECO:0007669"/>
    <property type="project" value="InterPro"/>
</dbReference>
<dbReference type="EMBL" id="CP036278">
    <property type="protein sequence ID" value="QDU57794.1"/>
    <property type="molecule type" value="Genomic_DNA"/>
</dbReference>
<protein>
    <submittedName>
        <fullName evidence="5">Xylose operon regulatory protein</fullName>
    </submittedName>
</protein>
<keyword evidence="3" id="KW-0804">Transcription</keyword>
<dbReference type="Pfam" id="PF13377">
    <property type="entry name" value="Peripla_BP_3"/>
    <property type="match status" value="1"/>
</dbReference>
<accession>A0A518ASV0</accession>
<dbReference type="Gene3D" id="1.10.10.60">
    <property type="entry name" value="Homeodomain-like"/>
    <property type="match status" value="1"/>
</dbReference>
<evidence type="ECO:0000259" key="4">
    <source>
        <dbReference type="PROSITE" id="PS01124"/>
    </source>
</evidence>
<gene>
    <name evidence="5" type="primary">xylR_12</name>
    <name evidence="5" type="ORF">Pan181_40160</name>
</gene>
<dbReference type="SUPFAM" id="SSF53822">
    <property type="entry name" value="Periplasmic binding protein-like I"/>
    <property type="match status" value="1"/>
</dbReference>
<evidence type="ECO:0000256" key="2">
    <source>
        <dbReference type="ARBA" id="ARBA00023125"/>
    </source>
</evidence>
<sequence>MRKRLEPQLKRLAFASDELNDYMRKLAVGVCHFGTPKNGMFVRDFSLRDPQAFQALLSWCPLAVVSFVASEQIGLLKPILDSDIPVVNASRSQPSEKMAVVLGDAEEFYTSVTRIFHDNHIDHICQVAMGEVRGPFSTQHRYKQFALKHNLPYKSYWLKEPDSLKDLHLMETVDPEFADWLKRVRKPVGLFSQNHMTGCYIARACELLGIQVPEEVQIVGCDGFEVSTSTRPTVTSLRARGEKVGARAAEMALEMAENNTVYNEVVLVGGFITIQRGSTGSEQSDECNVDEALRFIHTHACNPVTVQDVIDHTQKVSRVTFHKHFVASTGKTPAKAILERRMEEARWLLTQTDISPGVIAGLCGYDDYVHFYRVFRKAQGVSPSDYRKLSS</sequence>
<name>A0A518ASV0_9BACT</name>
<keyword evidence="2" id="KW-0238">DNA-binding</keyword>